<dbReference type="RefSeq" id="WP_216838338.1">
    <property type="nucleotide sequence ID" value="NZ_JAFNJS010000006.1"/>
</dbReference>
<gene>
    <name evidence="2" type="ORF">ACFOD3_20350</name>
</gene>
<evidence type="ECO:0000313" key="2">
    <source>
        <dbReference type="EMBL" id="MFC3002261.1"/>
    </source>
</evidence>
<sequence>MVAEAGNTLLAPPRRTGDTTTDLGAIIDWLADLFRTLSLEANVIGTSATHTDQIADLEARLAAAEERLAAIAGLASMVGPIVDPYQPQQLADAYDKLNAIINAAK</sequence>
<evidence type="ECO:0000256" key="1">
    <source>
        <dbReference type="SAM" id="Coils"/>
    </source>
</evidence>
<keyword evidence="3" id="KW-1185">Reference proteome</keyword>
<protein>
    <submittedName>
        <fullName evidence="2">Uncharacterized protein</fullName>
    </submittedName>
</protein>
<comment type="caution">
    <text evidence="2">The sequence shown here is derived from an EMBL/GenBank/DDBJ whole genome shotgun (WGS) entry which is preliminary data.</text>
</comment>
<keyword evidence="1" id="KW-0175">Coiled coil</keyword>
<proteinExistence type="predicted"/>
<dbReference type="EMBL" id="JBHRSB010000006">
    <property type="protein sequence ID" value="MFC3002261.1"/>
    <property type="molecule type" value="Genomic_DNA"/>
</dbReference>
<name>A0ABV7BX28_9PROT</name>
<feature type="coiled-coil region" evidence="1">
    <location>
        <begin position="47"/>
        <end position="74"/>
    </location>
</feature>
<organism evidence="2 3">
    <name type="scientific">Falsiroseomonas tokyonensis</name>
    <dbReference type="NCBI Taxonomy" id="430521"/>
    <lineage>
        <taxon>Bacteria</taxon>
        <taxon>Pseudomonadati</taxon>
        <taxon>Pseudomonadota</taxon>
        <taxon>Alphaproteobacteria</taxon>
        <taxon>Acetobacterales</taxon>
        <taxon>Roseomonadaceae</taxon>
        <taxon>Falsiroseomonas</taxon>
    </lineage>
</organism>
<dbReference type="Proteomes" id="UP001595420">
    <property type="component" value="Unassembled WGS sequence"/>
</dbReference>
<evidence type="ECO:0000313" key="3">
    <source>
        <dbReference type="Proteomes" id="UP001595420"/>
    </source>
</evidence>
<accession>A0ABV7BX28</accession>
<reference evidence="3" key="1">
    <citation type="journal article" date="2019" name="Int. J. Syst. Evol. Microbiol.">
        <title>The Global Catalogue of Microorganisms (GCM) 10K type strain sequencing project: providing services to taxonomists for standard genome sequencing and annotation.</title>
        <authorList>
            <consortium name="The Broad Institute Genomics Platform"/>
            <consortium name="The Broad Institute Genome Sequencing Center for Infectious Disease"/>
            <person name="Wu L."/>
            <person name="Ma J."/>
        </authorList>
    </citation>
    <scope>NUCLEOTIDE SEQUENCE [LARGE SCALE GENOMIC DNA]</scope>
    <source>
        <strain evidence="3">CGMCC 1.16855</strain>
    </source>
</reference>